<name>A0A1F4NRS7_UNCK3</name>
<dbReference type="InterPro" id="IPR011033">
    <property type="entry name" value="PRC_barrel-like_sf"/>
</dbReference>
<comment type="caution">
    <text evidence="1">The sequence shown here is derived from an EMBL/GenBank/DDBJ whole genome shotgun (WGS) entry which is preliminary data.</text>
</comment>
<protein>
    <recommendedName>
        <fullName evidence="3">PRC-barrel domain-containing protein</fullName>
    </recommendedName>
</protein>
<gene>
    <name evidence="1" type="ORF">A2V68_00310</name>
</gene>
<sequence>MLKPISEIVGAKLVDWEDSQTIGEVTNWVIDPDRKKISALIVKLAGLWRGLSVVTTIDVVEYGPGMVIVRNANAVVTPGEVAGLPQLLKTKHHVIQSRVETQSGKLLGKVEDLLFETTDSTIQKLYIKPSGLSLLSLPDLVVGADKIARIEPRRIVVFDDAVGLAPGKLVSSEV</sequence>
<dbReference type="Gene3D" id="2.30.30.240">
    <property type="entry name" value="PRC-barrel domain"/>
    <property type="match status" value="1"/>
</dbReference>
<evidence type="ECO:0008006" key="3">
    <source>
        <dbReference type="Google" id="ProtNLM"/>
    </source>
</evidence>
<evidence type="ECO:0000313" key="1">
    <source>
        <dbReference type="EMBL" id="OGB74205.1"/>
    </source>
</evidence>
<dbReference type="SUPFAM" id="SSF50346">
    <property type="entry name" value="PRC-barrel domain"/>
    <property type="match status" value="2"/>
</dbReference>
<dbReference type="AlphaFoldDB" id="A0A1F4NRS7"/>
<accession>A0A1F4NRS7</accession>
<dbReference type="STRING" id="1798535.A2V68_00310"/>
<proteinExistence type="predicted"/>
<organism evidence="1 2">
    <name type="scientific">candidate division Kazan bacterium RBG_13_50_9</name>
    <dbReference type="NCBI Taxonomy" id="1798535"/>
    <lineage>
        <taxon>Bacteria</taxon>
        <taxon>Bacteria division Kazan-3B-28</taxon>
    </lineage>
</organism>
<evidence type="ECO:0000313" key="2">
    <source>
        <dbReference type="Proteomes" id="UP000176651"/>
    </source>
</evidence>
<dbReference type="Proteomes" id="UP000176651">
    <property type="component" value="Unassembled WGS sequence"/>
</dbReference>
<dbReference type="EMBL" id="META01000003">
    <property type="protein sequence ID" value="OGB74205.1"/>
    <property type="molecule type" value="Genomic_DNA"/>
</dbReference>
<reference evidence="1 2" key="1">
    <citation type="journal article" date="2016" name="Nat. Commun.">
        <title>Thousands of microbial genomes shed light on interconnected biogeochemical processes in an aquifer system.</title>
        <authorList>
            <person name="Anantharaman K."/>
            <person name="Brown C.T."/>
            <person name="Hug L.A."/>
            <person name="Sharon I."/>
            <person name="Castelle C.J."/>
            <person name="Probst A.J."/>
            <person name="Thomas B.C."/>
            <person name="Singh A."/>
            <person name="Wilkins M.J."/>
            <person name="Karaoz U."/>
            <person name="Brodie E.L."/>
            <person name="Williams K.H."/>
            <person name="Hubbard S.S."/>
            <person name="Banfield J.F."/>
        </authorList>
    </citation>
    <scope>NUCLEOTIDE SEQUENCE [LARGE SCALE GENOMIC DNA]</scope>
</reference>